<proteinExistence type="predicted"/>
<name>A0ACB0KER7_TRIPR</name>
<sequence length="81" mass="9513">MSHPSEAHWIAVKHIFRYLKGTIDYKLHFFPLSRYQPFPIRAFCDTDWASDPDDRRSTSSAAIYFGPNLIAWWSRKQPVVA</sequence>
<dbReference type="Proteomes" id="UP001177021">
    <property type="component" value="Unassembled WGS sequence"/>
</dbReference>
<reference evidence="1" key="1">
    <citation type="submission" date="2023-10" db="EMBL/GenBank/DDBJ databases">
        <authorList>
            <person name="Rodriguez Cubillos JULIANA M."/>
            <person name="De Vega J."/>
        </authorList>
    </citation>
    <scope>NUCLEOTIDE SEQUENCE</scope>
</reference>
<accession>A0ACB0KER7</accession>
<evidence type="ECO:0000313" key="1">
    <source>
        <dbReference type="EMBL" id="CAJ2655041.1"/>
    </source>
</evidence>
<gene>
    <name evidence="1" type="ORF">MILVUS5_LOCUS22060</name>
</gene>
<comment type="caution">
    <text evidence="1">The sequence shown here is derived from an EMBL/GenBank/DDBJ whole genome shotgun (WGS) entry which is preliminary data.</text>
</comment>
<dbReference type="EMBL" id="CASHSV030000206">
    <property type="protein sequence ID" value="CAJ2655041.1"/>
    <property type="molecule type" value="Genomic_DNA"/>
</dbReference>
<keyword evidence="2" id="KW-1185">Reference proteome</keyword>
<protein>
    <submittedName>
        <fullName evidence="1">Uncharacterized protein</fullName>
    </submittedName>
</protein>
<organism evidence="1 2">
    <name type="scientific">Trifolium pratense</name>
    <name type="common">Red clover</name>
    <dbReference type="NCBI Taxonomy" id="57577"/>
    <lineage>
        <taxon>Eukaryota</taxon>
        <taxon>Viridiplantae</taxon>
        <taxon>Streptophyta</taxon>
        <taxon>Embryophyta</taxon>
        <taxon>Tracheophyta</taxon>
        <taxon>Spermatophyta</taxon>
        <taxon>Magnoliopsida</taxon>
        <taxon>eudicotyledons</taxon>
        <taxon>Gunneridae</taxon>
        <taxon>Pentapetalae</taxon>
        <taxon>rosids</taxon>
        <taxon>fabids</taxon>
        <taxon>Fabales</taxon>
        <taxon>Fabaceae</taxon>
        <taxon>Papilionoideae</taxon>
        <taxon>50 kb inversion clade</taxon>
        <taxon>NPAAA clade</taxon>
        <taxon>Hologalegina</taxon>
        <taxon>IRL clade</taxon>
        <taxon>Trifolieae</taxon>
        <taxon>Trifolium</taxon>
    </lineage>
</organism>
<evidence type="ECO:0000313" key="2">
    <source>
        <dbReference type="Proteomes" id="UP001177021"/>
    </source>
</evidence>